<reference evidence="1" key="1">
    <citation type="journal article" date="2018" name="PLoS Negl. Trop. Dis.">
        <title>Sialome diversity of ticks revealed by RNAseq of single tick salivary glands.</title>
        <authorList>
            <person name="Perner J."/>
            <person name="Kropackova S."/>
            <person name="Kopacek P."/>
            <person name="Ribeiro J.M."/>
        </authorList>
    </citation>
    <scope>NUCLEOTIDE SEQUENCE</scope>
    <source>
        <strain evidence="1">Siblings of single egg batch collected in Ceske Budejovice</strain>
        <tissue evidence="1">Salivary glands</tissue>
    </source>
</reference>
<proteinExistence type="predicted"/>
<sequence>KVNLLSSTAPYWQCHRSVAMTACVSCCSWFARCASCRHFMALPLREADNLVPSYRLRPYVFSFVSISTKGLVFLEHLIFTSPDTMMLLACHMQAGADAGISRWGGSGVGQRTLCLKTPPPPVFPSLIFTHAEIKRGVRTSGPPL</sequence>
<accession>A0A147BGM6</accession>
<dbReference type="AlphaFoldDB" id="A0A147BGM6"/>
<name>A0A147BGM6_IXORI</name>
<protein>
    <submittedName>
        <fullName evidence="1">Uncharacterized protein</fullName>
    </submittedName>
</protein>
<feature type="non-terminal residue" evidence="1">
    <location>
        <position position="1"/>
    </location>
</feature>
<evidence type="ECO:0000313" key="1">
    <source>
        <dbReference type="EMBL" id="JAR89894.1"/>
    </source>
</evidence>
<organism evidence="1">
    <name type="scientific">Ixodes ricinus</name>
    <name type="common">Common tick</name>
    <name type="synonym">Acarus ricinus</name>
    <dbReference type="NCBI Taxonomy" id="34613"/>
    <lineage>
        <taxon>Eukaryota</taxon>
        <taxon>Metazoa</taxon>
        <taxon>Ecdysozoa</taxon>
        <taxon>Arthropoda</taxon>
        <taxon>Chelicerata</taxon>
        <taxon>Arachnida</taxon>
        <taxon>Acari</taxon>
        <taxon>Parasitiformes</taxon>
        <taxon>Ixodida</taxon>
        <taxon>Ixodoidea</taxon>
        <taxon>Ixodidae</taxon>
        <taxon>Ixodinae</taxon>
        <taxon>Ixodes</taxon>
    </lineage>
</organism>
<dbReference type="EMBL" id="GEGO01005510">
    <property type="protein sequence ID" value="JAR89894.1"/>
    <property type="molecule type" value="Transcribed_RNA"/>
</dbReference>